<reference evidence="2" key="1">
    <citation type="journal article" date="2023" name="Mol. Plant Microbe Interact.">
        <title>Elucidating the Obligate Nature and Biological Capacity of an Invasive Fungal Corn Pathogen.</title>
        <authorList>
            <person name="MacCready J.S."/>
            <person name="Roggenkamp E.M."/>
            <person name="Gdanetz K."/>
            <person name="Chilvers M.I."/>
        </authorList>
    </citation>
    <scope>NUCLEOTIDE SEQUENCE</scope>
    <source>
        <strain evidence="2">PM02</strain>
    </source>
</reference>
<feature type="compositionally biased region" description="Polar residues" evidence="1">
    <location>
        <begin position="20"/>
        <end position="30"/>
    </location>
</feature>
<feature type="region of interest" description="Disordered" evidence="1">
    <location>
        <begin position="12"/>
        <end position="129"/>
    </location>
</feature>
<dbReference type="EMBL" id="JAQQPM010000006">
    <property type="protein sequence ID" value="KAK2072721.1"/>
    <property type="molecule type" value="Genomic_DNA"/>
</dbReference>
<feature type="compositionally biased region" description="Low complexity" evidence="1">
    <location>
        <begin position="69"/>
        <end position="94"/>
    </location>
</feature>
<sequence>MIWSTVARNLQLQRGGRTGPTVTCPSPDRTNPSDPNPADLNPNPAASSPLGAINKAPKRSGHSFPTHLTTATTATATTTTTTSAANPATTITATRSSDISFDSLFKGLSSTSKRPTRPVKTESSRPIGP</sequence>
<evidence type="ECO:0000313" key="2">
    <source>
        <dbReference type="EMBL" id="KAK2072721.1"/>
    </source>
</evidence>
<organism evidence="2 3">
    <name type="scientific">Phyllachora maydis</name>
    <dbReference type="NCBI Taxonomy" id="1825666"/>
    <lineage>
        <taxon>Eukaryota</taxon>
        <taxon>Fungi</taxon>
        <taxon>Dikarya</taxon>
        <taxon>Ascomycota</taxon>
        <taxon>Pezizomycotina</taxon>
        <taxon>Sordariomycetes</taxon>
        <taxon>Sordariomycetidae</taxon>
        <taxon>Phyllachorales</taxon>
        <taxon>Phyllachoraceae</taxon>
        <taxon>Phyllachora</taxon>
    </lineage>
</organism>
<protein>
    <submittedName>
        <fullName evidence="2">Uncharacterized protein</fullName>
    </submittedName>
</protein>
<name>A0AAD9MHM1_9PEZI</name>
<evidence type="ECO:0000313" key="3">
    <source>
        <dbReference type="Proteomes" id="UP001217918"/>
    </source>
</evidence>
<keyword evidence="3" id="KW-1185">Reference proteome</keyword>
<proteinExistence type="predicted"/>
<feature type="compositionally biased region" description="Low complexity" evidence="1">
    <location>
        <begin position="32"/>
        <end position="49"/>
    </location>
</feature>
<evidence type="ECO:0000256" key="1">
    <source>
        <dbReference type="SAM" id="MobiDB-lite"/>
    </source>
</evidence>
<dbReference type="AlphaFoldDB" id="A0AAD9MHM1"/>
<comment type="caution">
    <text evidence="2">The sequence shown here is derived from an EMBL/GenBank/DDBJ whole genome shotgun (WGS) entry which is preliminary data.</text>
</comment>
<gene>
    <name evidence="2" type="ORF">P8C59_007058</name>
</gene>
<accession>A0AAD9MHM1</accession>
<dbReference type="Proteomes" id="UP001217918">
    <property type="component" value="Unassembled WGS sequence"/>
</dbReference>